<proteinExistence type="predicted"/>
<dbReference type="InterPro" id="IPR011989">
    <property type="entry name" value="ARM-like"/>
</dbReference>
<accession>A0A812TFP1</accession>
<gene>
    <name evidence="1" type="ORF">SNAT2548_LOCUS29896</name>
</gene>
<dbReference type="EMBL" id="CAJNDS010002580">
    <property type="protein sequence ID" value="CAE7533476.1"/>
    <property type="molecule type" value="Genomic_DNA"/>
</dbReference>
<organism evidence="1 2">
    <name type="scientific">Symbiodinium natans</name>
    <dbReference type="NCBI Taxonomy" id="878477"/>
    <lineage>
        <taxon>Eukaryota</taxon>
        <taxon>Sar</taxon>
        <taxon>Alveolata</taxon>
        <taxon>Dinophyceae</taxon>
        <taxon>Suessiales</taxon>
        <taxon>Symbiodiniaceae</taxon>
        <taxon>Symbiodinium</taxon>
    </lineage>
</organism>
<dbReference type="OrthoDB" id="421918at2759"/>
<name>A0A812TFP1_9DINO</name>
<dbReference type="InterPro" id="IPR016024">
    <property type="entry name" value="ARM-type_fold"/>
</dbReference>
<dbReference type="AlphaFoldDB" id="A0A812TFP1"/>
<dbReference type="SUPFAM" id="SSF48371">
    <property type="entry name" value="ARM repeat"/>
    <property type="match status" value="1"/>
</dbReference>
<dbReference type="Gene3D" id="1.25.10.10">
    <property type="entry name" value="Leucine-rich Repeat Variant"/>
    <property type="match status" value="1"/>
</dbReference>
<evidence type="ECO:0000313" key="2">
    <source>
        <dbReference type="Proteomes" id="UP000604046"/>
    </source>
</evidence>
<protein>
    <submittedName>
        <fullName evidence="1">Uncharacterized protein</fullName>
    </submittedName>
</protein>
<evidence type="ECO:0000313" key="1">
    <source>
        <dbReference type="EMBL" id="CAE7533476.1"/>
    </source>
</evidence>
<sequence length="415" mass="44058">MLRQVYASLAACGELAAAAAAQAGAAQVASEAYALDQSGTAGKHLVNSALKTSQALTEAGVPCTELDELLAVLRRNAHSPELQVMACKAVHGHLKTNGNRISQRAATDVLTAVLAGIEEHAAHLELQLTASRLLADVLASAAPGAAYEPLAAKAAATVLQACIRFARGGDVCEKLQQAFVRISADLPAEAAQDILKSHGPDSEPLHWVKAASMSQGSPSLQKNIFRCASRLLNQGFGPTLAEMGAAELVVEAMRRYPLDVGLQRAACEVLAGIAWCDTDCAVRAGGLEATMQALRLHQPYAWVCMAALQSLLVICMKHKQELPHLADLWDLTMGALRQHPKSQRVVQTANDVLQALSSSEKKQELYLLNQSGNSVTRSPRKSWHGGLSPACAKCQQGDVMQSRFRLNSKKIGGGL</sequence>
<comment type="caution">
    <text evidence="1">The sequence shown here is derived from an EMBL/GenBank/DDBJ whole genome shotgun (WGS) entry which is preliminary data.</text>
</comment>
<dbReference type="Proteomes" id="UP000604046">
    <property type="component" value="Unassembled WGS sequence"/>
</dbReference>
<keyword evidence="2" id="KW-1185">Reference proteome</keyword>
<reference evidence="1" key="1">
    <citation type="submission" date="2021-02" db="EMBL/GenBank/DDBJ databases">
        <authorList>
            <person name="Dougan E. K."/>
            <person name="Rhodes N."/>
            <person name="Thang M."/>
            <person name="Chan C."/>
        </authorList>
    </citation>
    <scope>NUCLEOTIDE SEQUENCE</scope>
</reference>